<dbReference type="Proteomes" id="UP000009131">
    <property type="component" value="Unassembled WGS sequence"/>
</dbReference>
<organism evidence="4 5">
    <name type="scientific">Mixia osmundae (strain CBS 9802 / IAM 14324 / JCM 22182 / KY 12970)</name>
    <dbReference type="NCBI Taxonomy" id="764103"/>
    <lineage>
        <taxon>Eukaryota</taxon>
        <taxon>Fungi</taxon>
        <taxon>Dikarya</taxon>
        <taxon>Basidiomycota</taxon>
        <taxon>Pucciniomycotina</taxon>
        <taxon>Mixiomycetes</taxon>
        <taxon>Mixiales</taxon>
        <taxon>Mixiaceae</taxon>
        <taxon>Mixia</taxon>
    </lineage>
</organism>
<keyword evidence="5" id="KW-1185">Reference proteome</keyword>
<protein>
    <recommendedName>
        <fullName evidence="6">NADP-dependent mannitol dehydrogenase</fullName>
    </recommendedName>
</protein>
<evidence type="ECO:0000256" key="1">
    <source>
        <dbReference type="ARBA" id="ARBA00006484"/>
    </source>
</evidence>
<dbReference type="PANTHER" id="PTHR43008:SF6">
    <property type="entry name" value="NADP-DEPENDENT MANNITOL DEHYDROGENASE"/>
    <property type="match status" value="1"/>
</dbReference>
<comment type="caution">
    <text evidence="4">The sequence shown here is derived from an EMBL/GenBank/DDBJ whole genome shotgun (WGS) entry which is preliminary data.</text>
</comment>
<dbReference type="PROSITE" id="PS00061">
    <property type="entry name" value="ADH_SHORT"/>
    <property type="match status" value="1"/>
</dbReference>
<name>G7E0L5_MIXOS</name>
<proteinExistence type="inferred from homology"/>
<keyword evidence="2" id="KW-0521">NADP</keyword>
<keyword evidence="3" id="KW-0560">Oxidoreductase</keyword>
<dbReference type="AlphaFoldDB" id="G7E0L5"/>
<evidence type="ECO:0000256" key="2">
    <source>
        <dbReference type="ARBA" id="ARBA00022857"/>
    </source>
</evidence>
<comment type="similarity">
    <text evidence="1">Belongs to the short-chain dehydrogenases/reductases (SDR) family.</text>
</comment>
<reference evidence="4 5" key="1">
    <citation type="journal article" date="2011" name="J. Gen. Appl. Microbiol.">
        <title>Draft genome sequencing of the enigmatic basidiomycete Mixia osmundae.</title>
        <authorList>
            <person name="Nishida H."/>
            <person name="Nagatsuka Y."/>
            <person name="Sugiyama J."/>
        </authorList>
    </citation>
    <scope>NUCLEOTIDE SEQUENCE [LARGE SCALE GENOMIC DNA]</scope>
    <source>
        <strain evidence="5">CBS 9802 / IAM 14324 / JCM 22182 / KY 12970</strain>
    </source>
</reference>
<dbReference type="InterPro" id="IPR002347">
    <property type="entry name" value="SDR_fam"/>
</dbReference>
<dbReference type="EMBL" id="BABT02000080">
    <property type="protein sequence ID" value="GAA96375.1"/>
    <property type="molecule type" value="Genomic_DNA"/>
</dbReference>
<gene>
    <name evidence="4" type="primary">Mo03041</name>
    <name evidence="4" type="ORF">E5Q_03041</name>
</gene>
<dbReference type="PRINTS" id="PR00081">
    <property type="entry name" value="GDHRDH"/>
</dbReference>
<dbReference type="GO" id="GO:0016616">
    <property type="term" value="F:oxidoreductase activity, acting on the CH-OH group of donors, NAD or NADP as acceptor"/>
    <property type="evidence" value="ECO:0007669"/>
    <property type="project" value="UniProtKB-ARBA"/>
</dbReference>
<accession>G7E0L5</accession>
<dbReference type="Pfam" id="PF13561">
    <property type="entry name" value="adh_short_C2"/>
    <property type="match status" value="1"/>
</dbReference>
<dbReference type="SUPFAM" id="SSF51735">
    <property type="entry name" value="NAD(P)-binding Rossmann-fold domains"/>
    <property type="match status" value="1"/>
</dbReference>
<dbReference type="PRINTS" id="PR00080">
    <property type="entry name" value="SDRFAMILY"/>
</dbReference>
<dbReference type="InParanoid" id="G7E0L5"/>
<dbReference type="GO" id="GO:0050664">
    <property type="term" value="F:oxidoreductase activity, acting on NAD(P)H, oxygen as acceptor"/>
    <property type="evidence" value="ECO:0007669"/>
    <property type="project" value="TreeGrafter"/>
</dbReference>
<dbReference type="InterPro" id="IPR020904">
    <property type="entry name" value="Sc_DH/Rdtase_CS"/>
</dbReference>
<dbReference type="STRING" id="764103.G7E0L5"/>
<evidence type="ECO:0000313" key="5">
    <source>
        <dbReference type="Proteomes" id="UP000009131"/>
    </source>
</evidence>
<dbReference type="Gene3D" id="3.40.50.720">
    <property type="entry name" value="NAD(P)-binding Rossmann-like Domain"/>
    <property type="match status" value="1"/>
</dbReference>
<dbReference type="FunFam" id="3.40.50.720:FF:000084">
    <property type="entry name" value="Short-chain dehydrogenase reductase"/>
    <property type="match status" value="1"/>
</dbReference>
<evidence type="ECO:0000313" key="4">
    <source>
        <dbReference type="EMBL" id="GAA96375.1"/>
    </source>
</evidence>
<dbReference type="HOGENOM" id="CLU_010194_1_1_1"/>
<reference evidence="4 5" key="2">
    <citation type="journal article" date="2012" name="Open Biol.">
        <title>Characteristics of nucleosomes and linker DNA regions on the genome of the basidiomycete Mixia osmundae revealed by mono- and dinucleosome mapping.</title>
        <authorList>
            <person name="Nishida H."/>
            <person name="Kondo S."/>
            <person name="Matsumoto T."/>
            <person name="Suzuki Y."/>
            <person name="Yoshikawa H."/>
            <person name="Taylor T.D."/>
            <person name="Sugiyama J."/>
        </authorList>
    </citation>
    <scope>NUCLEOTIDE SEQUENCE [LARGE SCALE GENOMIC DNA]</scope>
    <source>
        <strain evidence="5">CBS 9802 / IAM 14324 / JCM 22182 / KY 12970</strain>
    </source>
</reference>
<dbReference type="eggNOG" id="KOG0725">
    <property type="taxonomic scope" value="Eukaryota"/>
</dbReference>
<dbReference type="InterPro" id="IPR036291">
    <property type="entry name" value="NAD(P)-bd_dom_sf"/>
</dbReference>
<dbReference type="OrthoDB" id="1888931at2759"/>
<dbReference type="PANTHER" id="PTHR43008">
    <property type="entry name" value="BENZIL REDUCTASE"/>
    <property type="match status" value="1"/>
</dbReference>
<evidence type="ECO:0000256" key="3">
    <source>
        <dbReference type="ARBA" id="ARBA00023002"/>
    </source>
</evidence>
<sequence>MPFVIDFSGKTIIVTGGNRGIGHAISEAAAEAGANVGIIYRSSKDAPKIAEEISKKYNVKAKAYQCDVGDADLVTKTFKEIQDDLGTVAGVVANAGIAVVKPALDITRADYDKQMGTNVYGTFAVCQAAARTFVDSQYKEGSIVIIASMSSHICNKGITQTFYNVSKGAVVNMAKQLAAEWSQYGIRVNCVSPGVTNTDQTHEQSPELRKEIIANTPLGRYAESSEMAGQTIFLLSNKSSYQTGAEYLVDGGFLIY</sequence>
<evidence type="ECO:0008006" key="6">
    <source>
        <dbReference type="Google" id="ProtNLM"/>
    </source>
</evidence>